<dbReference type="Proteomes" id="UP000198851">
    <property type="component" value="Unassembled WGS sequence"/>
</dbReference>
<accession>A0A1I4GM22</accession>
<reference evidence="3" key="1">
    <citation type="submission" date="2016-10" db="EMBL/GenBank/DDBJ databases">
        <authorList>
            <person name="Varghese N."/>
            <person name="Submissions S."/>
        </authorList>
    </citation>
    <scope>NUCLEOTIDE SEQUENCE [LARGE SCALE GENOMIC DNA]</scope>
    <source>
        <strain evidence="3">DSM 28453</strain>
    </source>
</reference>
<dbReference type="EMBL" id="FOSZ01000009">
    <property type="protein sequence ID" value="SFL31088.1"/>
    <property type="molecule type" value="Genomic_DNA"/>
</dbReference>
<dbReference type="Pfam" id="PF00782">
    <property type="entry name" value="DSPc"/>
    <property type="match status" value="1"/>
</dbReference>
<dbReference type="InterPro" id="IPR016130">
    <property type="entry name" value="Tyr_Pase_AS"/>
</dbReference>
<evidence type="ECO:0000259" key="1">
    <source>
        <dbReference type="PROSITE" id="PS50056"/>
    </source>
</evidence>
<name>A0A1I4GM22_9RHOB</name>
<dbReference type="InterPro" id="IPR050561">
    <property type="entry name" value="PTP"/>
</dbReference>
<feature type="domain" description="Tyrosine specific protein phosphatases" evidence="1">
    <location>
        <begin position="80"/>
        <end position="147"/>
    </location>
</feature>
<dbReference type="PROSITE" id="PS50056">
    <property type="entry name" value="TYR_PHOSPHATASE_2"/>
    <property type="match status" value="1"/>
</dbReference>
<evidence type="ECO:0000313" key="3">
    <source>
        <dbReference type="Proteomes" id="UP000198851"/>
    </source>
</evidence>
<dbReference type="InterPro" id="IPR029021">
    <property type="entry name" value="Prot-tyrosine_phosphatase-like"/>
</dbReference>
<sequence length="157" mass="16825">MTFEIVEWRLGGGVIGLSPLPHTDADAATLTTWRPDVVLSLTSDAEIADASAESVLCAGPWLWLQHVIEDFGVPDEGFAARWPKLSETLLRDLSQGARVLVHCRGGCGRSGMVVLALMVGQGAEAGDALKTLRDRRPCAVETDAQMVWATKGRVQTA</sequence>
<organism evidence="2 3">
    <name type="scientific">Shimia haliotis</name>
    <dbReference type="NCBI Taxonomy" id="1280847"/>
    <lineage>
        <taxon>Bacteria</taxon>
        <taxon>Pseudomonadati</taxon>
        <taxon>Pseudomonadota</taxon>
        <taxon>Alphaproteobacteria</taxon>
        <taxon>Rhodobacterales</taxon>
        <taxon>Roseobacteraceae</taxon>
    </lineage>
</organism>
<keyword evidence="3" id="KW-1185">Reference proteome</keyword>
<dbReference type="InterPro" id="IPR000387">
    <property type="entry name" value="Tyr_Pase_dom"/>
</dbReference>
<dbReference type="PROSITE" id="PS00383">
    <property type="entry name" value="TYR_PHOSPHATASE_1"/>
    <property type="match status" value="1"/>
</dbReference>
<gene>
    <name evidence="2" type="ORF">SAMN04488036_10964</name>
</gene>
<dbReference type="OrthoDB" id="9806482at2"/>
<dbReference type="PANTHER" id="PTHR23339">
    <property type="entry name" value="TYROSINE SPECIFIC PROTEIN PHOSPHATASE AND DUAL SPECIFICITY PROTEIN PHOSPHATASE"/>
    <property type="match status" value="1"/>
</dbReference>
<dbReference type="InterPro" id="IPR003595">
    <property type="entry name" value="Tyr_Pase_cat"/>
</dbReference>
<dbReference type="RefSeq" id="WP_093325526.1">
    <property type="nucleotide sequence ID" value="NZ_FOSZ01000009.1"/>
</dbReference>
<dbReference type="STRING" id="1280847.SAMN04488036_10964"/>
<dbReference type="InterPro" id="IPR000340">
    <property type="entry name" value="Dual-sp_phosphatase_cat-dom"/>
</dbReference>
<protein>
    <submittedName>
        <fullName evidence="2">Dual specificity phosphatase, catalytic domain</fullName>
    </submittedName>
</protein>
<dbReference type="SMART" id="SM00404">
    <property type="entry name" value="PTPc_motif"/>
    <property type="match status" value="1"/>
</dbReference>
<dbReference type="SUPFAM" id="SSF52799">
    <property type="entry name" value="(Phosphotyrosine protein) phosphatases II"/>
    <property type="match status" value="1"/>
</dbReference>
<dbReference type="AlphaFoldDB" id="A0A1I4GM22"/>
<proteinExistence type="predicted"/>
<evidence type="ECO:0000313" key="2">
    <source>
        <dbReference type="EMBL" id="SFL31088.1"/>
    </source>
</evidence>
<dbReference type="Gene3D" id="3.90.190.10">
    <property type="entry name" value="Protein tyrosine phosphatase superfamily"/>
    <property type="match status" value="1"/>
</dbReference>